<dbReference type="Proteomes" id="UP000319514">
    <property type="component" value="Unassembled WGS sequence"/>
</dbReference>
<dbReference type="AlphaFoldDB" id="A0A542ZIY4"/>
<proteinExistence type="predicted"/>
<evidence type="ECO:0000313" key="1">
    <source>
        <dbReference type="EMBL" id="TQL60269.1"/>
    </source>
</evidence>
<organism evidence="1 2">
    <name type="scientific">Oryzihumus leptocrescens</name>
    <dbReference type="NCBI Taxonomy" id="297536"/>
    <lineage>
        <taxon>Bacteria</taxon>
        <taxon>Bacillati</taxon>
        <taxon>Actinomycetota</taxon>
        <taxon>Actinomycetes</taxon>
        <taxon>Micrococcales</taxon>
        <taxon>Intrasporangiaceae</taxon>
        <taxon>Oryzihumus</taxon>
    </lineage>
</organism>
<sequence>MGRVVEYEWRVLSFPRDMSRGDVRRVITEHAEYGHWELSRMRLYFGGARRAWLRRRIIRAQRTA</sequence>
<accession>A0A542ZIY4</accession>
<dbReference type="Pfam" id="PF18963">
    <property type="entry name" value="DUF5703"/>
    <property type="match status" value="1"/>
</dbReference>
<gene>
    <name evidence="1" type="ORF">FB474_1653</name>
</gene>
<dbReference type="EMBL" id="VFOQ01000001">
    <property type="protein sequence ID" value="TQL60269.1"/>
    <property type="molecule type" value="Genomic_DNA"/>
</dbReference>
<evidence type="ECO:0000313" key="2">
    <source>
        <dbReference type="Proteomes" id="UP000319514"/>
    </source>
</evidence>
<reference evidence="1 2" key="1">
    <citation type="submission" date="2019-06" db="EMBL/GenBank/DDBJ databases">
        <title>Sequencing the genomes of 1000 actinobacteria strains.</title>
        <authorList>
            <person name="Klenk H.-P."/>
        </authorList>
    </citation>
    <scope>NUCLEOTIDE SEQUENCE [LARGE SCALE GENOMIC DNA]</scope>
    <source>
        <strain evidence="1 2">DSM 18082</strain>
    </source>
</reference>
<dbReference type="OrthoDB" id="3481802at2"/>
<protein>
    <submittedName>
        <fullName evidence="1">Uncharacterized protein</fullName>
    </submittedName>
</protein>
<name>A0A542ZIY4_9MICO</name>
<keyword evidence="2" id="KW-1185">Reference proteome</keyword>
<dbReference type="InterPro" id="IPR043758">
    <property type="entry name" value="DUF5703"/>
</dbReference>
<comment type="caution">
    <text evidence="1">The sequence shown here is derived from an EMBL/GenBank/DDBJ whole genome shotgun (WGS) entry which is preliminary data.</text>
</comment>
<dbReference type="RefSeq" id="WP_141788190.1">
    <property type="nucleotide sequence ID" value="NZ_BAAAKX010000021.1"/>
</dbReference>